<evidence type="ECO:0000313" key="1">
    <source>
        <dbReference type="EMBL" id="AAZ33530.1"/>
    </source>
</evidence>
<protein>
    <submittedName>
        <fullName evidence="1">Uncharacterized protein</fullName>
    </submittedName>
</protein>
<gene>
    <name evidence="1" type="ordered locus">PSPPH_0783</name>
</gene>
<dbReference type="KEGG" id="psp:PSPPH_0783"/>
<reference evidence="1 2" key="1">
    <citation type="journal article" date="2005" name="J. Bacteriol.">
        <title>Whole-genome sequence analysis of Pseudomonas syringae pv. phaseolicola 1448A reveals divergence among pathovars in genes involved in virulence and transposition.</title>
        <authorList>
            <person name="Joardar V."/>
            <person name="Lindeberg M."/>
            <person name="Jackson R.W."/>
            <person name="Selengut J."/>
            <person name="Dodson R."/>
            <person name="Brinkac L.M."/>
            <person name="Daugherty S.C."/>
            <person name="Deboy R."/>
            <person name="Durkin A.S."/>
            <person name="Giglio M.G."/>
            <person name="Madupu R."/>
            <person name="Nelson W.C."/>
            <person name="Rosovitz M.J."/>
            <person name="Sullivan S."/>
            <person name="Crabtree J."/>
            <person name="Creasy T."/>
            <person name="Davidsen T."/>
            <person name="Haft D.H."/>
            <person name="Zafar N."/>
            <person name="Zhou L."/>
            <person name="Halpin R."/>
            <person name="Holley T."/>
            <person name="Khouri H."/>
            <person name="Feldblyum T."/>
            <person name="White O."/>
            <person name="Fraser C.M."/>
            <person name="Chatterjee A.K."/>
            <person name="Cartinhour S."/>
            <person name="Schneider D.J."/>
            <person name="Mansfield J."/>
            <person name="Collmer A."/>
            <person name="Buell C.R."/>
        </authorList>
    </citation>
    <scope>NUCLEOTIDE SEQUENCE [LARGE SCALE GENOMIC DNA]</scope>
    <source>
        <strain evidence="2">1448A / Race 6</strain>
    </source>
</reference>
<proteinExistence type="predicted"/>
<dbReference type="HOGENOM" id="CLU_3187795_0_0_6"/>
<sequence length="46" mass="5216">MPRAWRTSKGDCLCWLENNVAPLGHPQSNQMRADLACWESSKGNQK</sequence>
<accession>Q48NF4</accession>
<dbReference type="EMBL" id="CP000058">
    <property type="protein sequence ID" value="AAZ33530.1"/>
    <property type="molecule type" value="Genomic_DNA"/>
</dbReference>
<dbReference type="Proteomes" id="UP000000551">
    <property type="component" value="Chromosome"/>
</dbReference>
<name>Q48NF4_PSE14</name>
<dbReference type="AlphaFoldDB" id="Q48NF4"/>
<evidence type="ECO:0000313" key="2">
    <source>
        <dbReference type="Proteomes" id="UP000000551"/>
    </source>
</evidence>
<organism evidence="1 2">
    <name type="scientific">Pseudomonas savastanoi pv. phaseolicola (strain 1448A / Race 6)</name>
    <name type="common">Pseudomonas syringae pv. phaseolicola (strain 1448A / Race 6)</name>
    <dbReference type="NCBI Taxonomy" id="264730"/>
    <lineage>
        <taxon>Bacteria</taxon>
        <taxon>Pseudomonadati</taxon>
        <taxon>Pseudomonadota</taxon>
        <taxon>Gammaproteobacteria</taxon>
        <taxon>Pseudomonadales</taxon>
        <taxon>Pseudomonadaceae</taxon>
        <taxon>Pseudomonas</taxon>
    </lineage>
</organism>